<comment type="caution">
    <text evidence="1">The sequence shown here is derived from an EMBL/GenBank/DDBJ whole genome shotgun (WGS) entry which is preliminary data.</text>
</comment>
<evidence type="ECO:0000313" key="1">
    <source>
        <dbReference type="EMBL" id="MER2291730.1"/>
    </source>
</evidence>
<proteinExistence type="predicted"/>
<sequence>MLVMVVRNIQSIRLMIARLRADPEFQAMLARNTFVVAGTVSMILDLNSKSQHYRHDITCQWCERYATGLWRRCIRERKGFAVLDTVFFEFENSVDATSFGCWLKARGW</sequence>
<organism evidence="1 2">
    <name type="scientific">Methylobacterium brachiatum</name>
    <dbReference type="NCBI Taxonomy" id="269660"/>
    <lineage>
        <taxon>Bacteria</taxon>
        <taxon>Pseudomonadati</taxon>
        <taxon>Pseudomonadota</taxon>
        <taxon>Alphaproteobacteria</taxon>
        <taxon>Hyphomicrobiales</taxon>
        <taxon>Methylobacteriaceae</taxon>
        <taxon>Methylobacterium</taxon>
    </lineage>
</organism>
<keyword evidence="2" id="KW-1185">Reference proteome</keyword>
<protein>
    <submittedName>
        <fullName evidence="1">Uncharacterized protein</fullName>
    </submittedName>
</protein>
<name>A0ABV1RA79_9HYPH</name>
<dbReference type="EMBL" id="JBELQD010000056">
    <property type="protein sequence ID" value="MER2291730.1"/>
    <property type="molecule type" value="Genomic_DNA"/>
</dbReference>
<reference evidence="1" key="1">
    <citation type="submission" date="2024-06" db="EMBL/GenBank/DDBJ databases">
        <authorList>
            <person name="Campbell A.G."/>
        </authorList>
    </citation>
    <scope>NUCLEOTIDE SEQUENCE</scope>
    <source>
        <strain evidence="1">EM17</strain>
    </source>
</reference>
<dbReference type="Proteomes" id="UP001432995">
    <property type="component" value="Unassembled WGS sequence"/>
</dbReference>
<evidence type="ECO:0000313" key="2">
    <source>
        <dbReference type="Proteomes" id="UP001432995"/>
    </source>
</evidence>
<gene>
    <name evidence="1" type="ORF">ABS770_26080</name>
</gene>
<accession>A0ABV1RA79</accession>
<dbReference type="RefSeq" id="WP_350383079.1">
    <property type="nucleotide sequence ID" value="NZ_JBELQD010000056.1"/>
</dbReference>